<accession>A0A1F6N1S5</accession>
<dbReference type="Proteomes" id="UP000177040">
    <property type="component" value="Unassembled WGS sequence"/>
</dbReference>
<evidence type="ECO:0000256" key="3">
    <source>
        <dbReference type="ARBA" id="ARBA00022692"/>
    </source>
</evidence>
<keyword evidence="4 6" id="KW-1133">Transmembrane helix</keyword>
<feature type="transmembrane region" description="Helical" evidence="6">
    <location>
        <begin position="20"/>
        <end position="40"/>
    </location>
</feature>
<dbReference type="InterPro" id="IPR051401">
    <property type="entry name" value="GtrA_CellWall_Glycosyl"/>
</dbReference>
<dbReference type="Pfam" id="PF04138">
    <property type="entry name" value="GtrA_DPMS_TM"/>
    <property type="match status" value="1"/>
</dbReference>
<evidence type="ECO:0000256" key="2">
    <source>
        <dbReference type="ARBA" id="ARBA00009399"/>
    </source>
</evidence>
<evidence type="ECO:0000256" key="4">
    <source>
        <dbReference type="ARBA" id="ARBA00022989"/>
    </source>
</evidence>
<protein>
    <recommendedName>
        <fullName evidence="7">GtrA/DPMS transmembrane domain-containing protein</fullName>
    </recommendedName>
</protein>
<comment type="caution">
    <text evidence="8">The sequence shown here is derived from an EMBL/GenBank/DDBJ whole genome shotgun (WGS) entry which is preliminary data.</text>
</comment>
<feature type="domain" description="GtrA/DPMS transmembrane" evidence="7">
    <location>
        <begin position="22"/>
        <end position="134"/>
    </location>
</feature>
<keyword evidence="3 6" id="KW-0812">Transmembrane</keyword>
<organism evidence="8 9">
    <name type="scientific">Candidatus Magasanikbacteria bacterium RIFCSPLOWO2_01_FULL_40_15</name>
    <dbReference type="NCBI Taxonomy" id="1798686"/>
    <lineage>
        <taxon>Bacteria</taxon>
        <taxon>Candidatus Magasanikiibacteriota</taxon>
    </lineage>
</organism>
<evidence type="ECO:0000313" key="8">
    <source>
        <dbReference type="EMBL" id="OGH77946.1"/>
    </source>
</evidence>
<evidence type="ECO:0000256" key="5">
    <source>
        <dbReference type="ARBA" id="ARBA00023136"/>
    </source>
</evidence>
<proteinExistence type="inferred from homology"/>
<dbReference type="PANTHER" id="PTHR38459">
    <property type="entry name" value="PROPHAGE BACTOPRENOL-LINKED GLUCOSE TRANSLOCASE HOMOLOG"/>
    <property type="match status" value="1"/>
</dbReference>
<evidence type="ECO:0000256" key="6">
    <source>
        <dbReference type="SAM" id="Phobius"/>
    </source>
</evidence>
<dbReference type="GO" id="GO:0000271">
    <property type="term" value="P:polysaccharide biosynthetic process"/>
    <property type="evidence" value="ECO:0007669"/>
    <property type="project" value="InterPro"/>
</dbReference>
<reference evidence="8 9" key="1">
    <citation type="journal article" date="2016" name="Nat. Commun.">
        <title>Thousands of microbial genomes shed light on interconnected biogeochemical processes in an aquifer system.</title>
        <authorList>
            <person name="Anantharaman K."/>
            <person name="Brown C.T."/>
            <person name="Hug L.A."/>
            <person name="Sharon I."/>
            <person name="Castelle C.J."/>
            <person name="Probst A.J."/>
            <person name="Thomas B.C."/>
            <person name="Singh A."/>
            <person name="Wilkins M.J."/>
            <person name="Karaoz U."/>
            <person name="Brodie E.L."/>
            <person name="Williams K.H."/>
            <person name="Hubbard S.S."/>
            <person name="Banfield J.F."/>
        </authorList>
    </citation>
    <scope>NUCLEOTIDE SEQUENCE [LARGE SCALE GENOMIC DNA]</scope>
</reference>
<keyword evidence="5 6" id="KW-0472">Membrane</keyword>
<gene>
    <name evidence="8" type="ORF">A2983_01215</name>
</gene>
<feature type="transmembrane region" description="Helical" evidence="6">
    <location>
        <begin position="85"/>
        <end position="103"/>
    </location>
</feature>
<evidence type="ECO:0000313" key="9">
    <source>
        <dbReference type="Proteomes" id="UP000177040"/>
    </source>
</evidence>
<feature type="transmembrane region" description="Helical" evidence="6">
    <location>
        <begin position="109"/>
        <end position="128"/>
    </location>
</feature>
<feature type="transmembrane region" description="Helical" evidence="6">
    <location>
        <begin position="46"/>
        <end position="65"/>
    </location>
</feature>
<name>A0A1F6N1S5_9BACT</name>
<dbReference type="AlphaFoldDB" id="A0A1F6N1S5"/>
<dbReference type="EMBL" id="MFQH01000020">
    <property type="protein sequence ID" value="OGH77946.1"/>
    <property type="molecule type" value="Genomic_DNA"/>
</dbReference>
<evidence type="ECO:0000256" key="1">
    <source>
        <dbReference type="ARBA" id="ARBA00004141"/>
    </source>
</evidence>
<evidence type="ECO:0000259" key="7">
    <source>
        <dbReference type="Pfam" id="PF04138"/>
    </source>
</evidence>
<dbReference type="GO" id="GO:0005886">
    <property type="term" value="C:plasma membrane"/>
    <property type="evidence" value="ECO:0007669"/>
    <property type="project" value="TreeGrafter"/>
</dbReference>
<dbReference type="InterPro" id="IPR007267">
    <property type="entry name" value="GtrA_DPMS_TM"/>
</dbReference>
<dbReference type="PANTHER" id="PTHR38459:SF1">
    <property type="entry name" value="PROPHAGE BACTOPRENOL-LINKED GLUCOSE TRANSLOCASE HOMOLOG"/>
    <property type="match status" value="1"/>
</dbReference>
<sequence length="142" mass="16572">MKQKILNLIQRLWSARRQFACYTTIGISAVLADMTSLFILKEYFGFSPVFAVICNQPLIILFVFLANKKWSFKAAGQTRSQFIRFVTLVLINYTISVIWIWFFAQVLGINYLLAKIANIILAVSWNFLTYKYWIYAVHKPVD</sequence>
<comment type="subcellular location">
    <subcellularLocation>
        <location evidence="1">Membrane</location>
        <topology evidence="1">Multi-pass membrane protein</topology>
    </subcellularLocation>
</comment>
<comment type="similarity">
    <text evidence="2">Belongs to the GtrA family.</text>
</comment>